<dbReference type="PROSITE" id="PS50003">
    <property type="entry name" value="PH_DOMAIN"/>
    <property type="match status" value="1"/>
</dbReference>
<accession>A0A6P8H6Y6</accession>
<evidence type="ECO:0000313" key="11">
    <source>
        <dbReference type="Proteomes" id="UP000515163"/>
    </source>
</evidence>
<comment type="similarity">
    <text evidence="1">Belongs to the centaurin gamma-like family.</text>
</comment>
<dbReference type="PANTHER" id="PTHR45819">
    <property type="entry name" value="CENTAURIN-GAMMA-1A"/>
    <property type="match status" value="1"/>
</dbReference>
<feature type="compositionally biased region" description="Low complexity" evidence="8">
    <location>
        <begin position="451"/>
        <end position="461"/>
    </location>
</feature>
<keyword evidence="3" id="KW-0479">Metal-binding</keyword>
<dbReference type="PROSITE" id="PS51421">
    <property type="entry name" value="RAS"/>
    <property type="match status" value="1"/>
</dbReference>
<dbReference type="InterPro" id="IPR036770">
    <property type="entry name" value="Ankyrin_rpt-contain_sf"/>
</dbReference>
<feature type="compositionally biased region" description="Basic and acidic residues" evidence="8">
    <location>
        <begin position="291"/>
        <end position="300"/>
    </location>
</feature>
<dbReference type="GO" id="GO:0003924">
    <property type="term" value="F:GTPase activity"/>
    <property type="evidence" value="ECO:0007669"/>
    <property type="project" value="InterPro"/>
</dbReference>
<dbReference type="PRINTS" id="PR00405">
    <property type="entry name" value="REVINTRACTNG"/>
</dbReference>
<protein>
    <submittedName>
        <fullName evidence="12">Arf-GAP with GTPase, ANK repeat and PH domain-containing protein 1-like</fullName>
    </submittedName>
</protein>
<dbReference type="GeneID" id="116288584"/>
<feature type="domain" description="Arf-GAP" evidence="10">
    <location>
        <begin position="598"/>
        <end position="719"/>
    </location>
</feature>
<name>A0A6P8H6Y6_ACTTE</name>
<evidence type="ECO:0000256" key="6">
    <source>
        <dbReference type="ARBA" id="ARBA00023043"/>
    </source>
</evidence>
<evidence type="ECO:0000313" key="12">
    <source>
        <dbReference type="RefSeq" id="XP_031551246.1"/>
    </source>
</evidence>
<dbReference type="FunCoup" id="A0A6P8H6Y6">
    <property type="interactions" value="1357"/>
</dbReference>
<organism evidence="11 12">
    <name type="scientific">Actinia tenebrosa</name>
    <name type="common">Australian red waratah sea anemone</name>
    <dbReference type="NCBI Taxonomy" id="6105"/>
    <lineage>
        <taxon>Eukaryota</taxon>
        <taxon>Metazoa</taxon>
        <taxon>Cnidaria</taxon>
        <taxon>Anthozoa</taxon>
        <taxon>Hexacorallia</taxon>
        <taxon>Actiniaria</taxon>
        <taxon>Actiniidae</taxon>
        <taxon>Actinia</taxon>
    </lineage>
</organism>
<dbReference type="Gene3D" id="1.25.40.20">
    <property type="entry name" value="Ankyrin repeat-containing domain"/>
    <property type="match status" value="1"/>
</dbReference>
<feature type="region of interest" description="Disordered" evidence="8">
    <location>
        <begin position="368"/>
        <end position="411"/>
    </location>
</feature>
<evidence type="ECO:0000259" key="9">
    <source>
        <dbReference type="PROSITE" id="PS50003"/>
    </source>
</evidence>
<dbReference type="SUPFAM" id="SSF48403">
    <property type="entry name" value="Ankyrin repeat"/>
    <property type="match status" value="1"/>
</dbReference>
<dbReference type="CDD" id="cd08836">
    <property type="entry name" value="ArfGap_AGAP"/>
    <property type="match status" value="1"/>
</dbReference>
<dbReference type="InterPro" id="IPR038508">
    <property type="entry name" value="ArfGAP_dom_sf"/>
</dbReference>
<dbReference type="InterPro" id="IPR001806">
    <property type="entry name" value="Small_GTPase"/>
</dbReference>
<dbReference type="SUPFAM" id="SSF57863">
    <property type="entry name" value="ArfGap/RecO-like zinc finger"/>
    <property type="match status" value="1"/>
</dbReference>
<feature type="region of interest" description="Disordered" evidence="8">
    <location>
        <begin position="246"/>
        <end position="306"/>
    </location>
</feature>
<dbReference type="Gene3D" id="1.10.220.150">
    <property type="entry name" value="Arf GTPase activating protein"/>
    <property type="match status" value="1"/>
</dbReference>
<reference evidence="12" key="1">
    <citation type="submission" date="2025-08" db="UniProtKB">
        <authorList>
            <consortium name="RefSeq"/>
        </authorList>
    </citation>
    <scope>IDENTIFICATION</scope>
    <source>
        <tissue evidence="12">Tentacle</tissue>
    </source>
</reference>
<dbReference type="SUPFAM" id="SSF52540">
    <property type="entry name" value="P-loop containing nucleoside triphosphate hydrolases"/>
    <property type="match status" value="1"/>
</dbReference>
<dbReference type="Gene3D" id="2.30.29.30">
    <property type="entry name" value="Pleckstrin-homology domain (PH domain)/Phosphotyrosine-binding domain (PTB)"/>
    <property type="match status" value="2"/>
</dbReference>
<dbReference type="OrthoDB" id="6136903at2759"/>
<dbReference type="PROSITE" id="PS50115">
    <property type="entry name" value="ARFGAP"/>
    <property type="match status" value="1"/>
</dbReference>
<dbReference type="Pfam" id="PF00071">
    <property type="entry name" value="Ras"/>
    <property type="match status" value="1"/>
</dbReference>
<proteinExistence type="inferred from homology"/>
<dbReference type="PANTHER" id="PTHR45819:SF5">
    <property type="entry name" value="CENTAURIN-GAMMA-1A"/>
    <property type="match status" value="1"/>
</dbReference>
<dbReference type="GO" id="GO:0008270">
    <property type="term" value="F:zinc ion binding"/>
    <property type="evidence" value="ECO:0007669"/>
    <property type="project" value="UniProtKB-KW"/>
</dbReference>
<dbReference type="InterPro" id="IPR002110">
    <property type="entry name" value="Ankyrin_rpt"/>
</dbReference>
<dbReference type="SMART" id="SM00105">
    <property type="entry name" value="ArfGap"/>
    <property type="match status" value="1"/>
</dbReference>
<dbReference type="InterPro" id="IPR051282">
    <property type="entry name" value="Arf-GAP_GTPase_ANK_PH"/>
</dbReference>
<dbReference type="GO" id="GO:0005096">
    <property type="term" value="F:GTPase activator activity"/>
    <property type="evidence" value="ECO:0007669"/>
    <property type="project" value="UniProtKB-KW"/>
</dbReference>
<dbReference type="InterPro" id="IPR001849">
    <property type="entry name" value="PH_domain"/>
</dbReference>
<evidence type="ECO:0000256" key="7">
    <source>
        <dbReference type="PROSITE-ProRule" id="PRU00288"/>
    </source>
</evidence>
<dbReference type="AlphaFoldDB" id="A0A6P8H6Y6"/>
<keyword evidence="2" id="KW-0343">GTPase activation</keyword>
<dbReference type="InterPro" id="IPR037278">
    <property type="entry name" value="ARFGAP/RecO"/>
</dbReference>
<feature type="domain" description="PH" evidence="9">
    <location>
        <begin position="311"/>
        <end position="575"/>
    </location>
</feature>
<feature type="compositionally biased region" description="Low complexity" evidence="8">
    <location>
        <begin position="378"/>
        <end position="388"/>
    </location>
</feature>
<dbReference type="SMART" id="SM00174">
    <property type="entry name" value="RHO"/>
    <property type="match status" value="1"/>
</dbReference>
<dbReference type="FunFam" id="1.10.220.150:FF:000001">
    <property type="entry name" value="Arf-GAP with GTPase, ANK repeat and PH domain-containing protein 1"/>
    <property type="match status" value="1"/>
</dbReference>
<dbReference type="Pfam" id="PF01412">
    <property type="entry name" value="ArfGap"/>
    <property type="match status" value="1"/>
</dbReference>
<dbReference type="InterPro" id="IPR011993">
    <property type="entry name" value="PH-like_dom_sf"/>
</dbReference>
<dbReference type="SUPFAM" id="SSF50729">
    <property type="entry name" value="PH domain-like"/>
    <property type="match status" value="1"/>
</dbReference>
<dbReference type="InParanoid" id="A0A6P8H6Y6"/>
<evidence type="ECO:0000256" key="4">
    <source>
        <dbReference type="ARBA" id="ARBA00022771"/>
    </source>
</evidence>
<dbReference type="Proteomes" id="UP000515163">
    <property type="component" value="Unplaced"/>
</dbReference>
<feature type="compositionally biased region" description="Basic residues" evidence="8">
    <location>
        <begin position="471"/>
        <end position="481"/>
    </location>
</feature>
<dbReference type="InterPro" id="IPR001164">
    <property type="entry name" value="ArfGAP_dom"/>
</dbReference>
<feature type="region of interest" description="Disordered" evidence="8">
    <location>
        <begin position="448"/>
        <end position="482"/>
    </location>
</feature>
<sequence>MPVCDSLEAMVICQEAKRFQSFYPRIQQLSELLEQVDNVPLKRKMRELVNGLEETFLNSPEFTASKISSNLELRLGIVGSSVSGKSFLVQRYLTGIYPKMESFSGRYKKEVLHDGQSHLLLIRDETGPPDLQFTQWVDAVIFVFSLDDELSYSMIPGYYAKMAQYRNISDVPVILVAMRDGIDDSYPGTVSIQRIKKLINDMKQCVYMEASALTGDNVDAIFQTAIEKLIQSKEVPVLKSYDEFQSPLPKDGDQSNVLSSSPGNSGNNSLVSTPSSTSKRSTRRRTMLFSSKDKKEKEVFPDTDVGSGRDIPIKQGYLYKRSANSMKREWKKKYVTLLDNGMLVYYPNLHDYMAEIHEKTLNLKHTTVKIPGQRPPKASTTTSQSQASDSRPTTPVEFLSENNNSGNDSLGKNSIVIQNGLASDCSQVDGPVDLDTALANVGNQAMMPAASTNTNSSVNSSKGDPNAPSVVKKKNKRSKHTKSCEIDYEELEKALASATTGVAVPPIMRNDSQTSSLKKKGHRRAKSGSGRFDTDTENLEFEFTIISLDGKYWNFEAGSQEERDSWVQVVEQQILTSLQTNESGKGKSRINSANSNEGSDIQAIRRVPGNDMCVDCGALNPDWASLNLGALLCIECSGVHRNLGTHLSRVRSLDLDDWPSEYTAVMCAIGNDLANGIWEGRCNEEEKPTSTSSREDKERWIRAKYESKQFLCELPPSEFSLGEQLNDAVTKEDLPLCILLLAHCTPSDVNTVNDDRDKLTPLHSGCMLGNIVITQLLVWYFADVKALDANGRSPLWHAKSSGSKECADILRYNGCNDLGTLVPQADDVIL</sequence>
<evidence type="ECO:0000259" key="10">
    <source>
        <dbReference type="PROSITE" id="PS50115"/>
    </source>
</evidence>
<dbReference type="SMART" id="SM00233">
    <property type="entry name" value="PH"/>
    <property type="match status" value="1"/>
</dbReference>
<feature type="region of interest" description="Disordered" evidence="8">
    <location>
        <begin position="506"/>
        <end position="532"/>
    </location>
</feature>
<dbReference type="SMART" id="SM00173">
    <property type="entry name" value="RAS"/>
    <property type="match status" value="1"/>
</dbReference>
<evidence type="ECO:0000256" key="1">
    <source>
        <dbReference type="ARBA" id="ARBA00005430"/>
    </source>
</evidence>
<keyword evidence="6" id="KW-0040">ANK repeat</keyword>
<dbReference type="RefSeq" id="XP_031551246.1">
    <property type="nucleotide sequence ID" value="XM_031695386.1"/>
</dbReference>
<feature type="compositionally biased region" description="Basic residues" evidence="8">
    <location>
        <begin position="517"/>
        <end position="526"/>
    </location>
</feature>
<feature type="compositionally biased region" description="Polar residues" evidence="8">
    <location>
        <begin position="400"/>
        <end position="411"/>
    </location>
</feature>
<evidence type="ECO:0000256" key="5">
    <source>
        <dbReference type="ARBA" id="ARBA00022833"/>
    </source>
</evidence>
<dbReference type="KEGG" id="aten:116288584"/>
<evidence type="ECO:0000256" key="3">
    <source>
        <dbReference type="ARBA" id="ARBA00022723"/>
    </source>
</evidence>
<dbReference type="SMART" id="SM00175">
    <property type="entry name" value="RAB"/>
    <property type="match status" value="1"/>
</dbReference>
<dbReference type="PROSITE" id="PS51419">
    <property type="entry name" value="RAB"/>
    <property type="match status" value="1"/>
</dbReference>
<dbReference type="Pfam" id="PF12796">
    <property type="entry name" value="Ank_2"/>
    <property type="match status" value="1"/>
</dbReference>
<keyword evidence="11" id="KW-1185">Reference proteome</keyword>
<dbReference type="InterPro" id="IPR027417">
    <property type="entry name" value="P-loop_NTPase"/>
</dbReference>
<keyword evidence="5" id="KW-0862">Zinc</keyword>
<gene>
    <name evidence="12" type="primary">LOC116288584</name>
</gene>
<evidence type="ECO:0000256" key="2">
    <source>
        <dbReference type="ARBA" id="ARBA00022468"/>
    </source>
</evidence>
<evidence type="ECO:0000256" key="8">
    <source>
        <dbReference type="SAM" id="MobiDB-lite"/>
    </source>
</evidence>
<feature type="compositionally biased region" description="Low complexity" evidence="8">
    <location>
        <begin position="255"/>
        <end position="279"/>
    </location>
</feature>
<dbReference type="GO" id="GO:0005525">
    <property type="term" value="F:GTP binding"/>
    <property type="evidence" value="ECO:0007669"/>
    <property type="project" value="InterPro"/>
</dbReference>
<keyword evidence="4 7" id="KW-0863">Zinc-finger</keyword>
<dbReference type="Pfam" id="PF00169">
    <property type="entry name" value="PH"/>
    <property type="match status" value="1"/>
</dbReference>
<dbReference type="Gene3D" id="3.40.50.300">
    <property type="entry name" value="P-loop containing nucleotide triphosphate hydrolases"/>
    <property type="match status" value="1"/>
</dbReference>